<dbReference type="SUPFAM" id="SSF55729">
    <property type="entry name" value="Acyl-CoA N-acyltransferases (Nat)"/>
    <property type="match status" value="1"/>
</dbReference>
<dbReference type="Pfam" id="PF13673">
    <property type="entry name" value="Acetyltransf_10"/>
    <property type="match status" value="1"/>
</dbReference>
<name>A0A0V8GD35_9BACL</name>
<gene>
    <name evidence="2" type="ORF">AS033_13425</name>
    <name evidence="3" type="ORF">RSA11_00245</name>
</gene>
<dbReference type="Proteomes" id="UP000072605">
    <property type="component" value="Unassembled WGS sequence"/>
</dbReference>
<dbReference type="GO" id="GO:0016747">
    <property type="term" value="F:acyltransferase activity, transferring groups other than amino-acyl groups"/>
    <property type="evidence" value="ECO:0007669"/>
    <property type="project" value="InterPro"/>
</dbReference>
<reference evidence="3 5" key="2">
    <citation type="journal article" date="2016" name="Front. Microbiol.">
        <title>Genomic Resource of Rice Seed Associated Bacteria.</title>
        <authorList>
            <person name="Midha S."/>
            <person name="Bansal K."/>
            <person name="Sharma S."/>
            <person name="Kumar N."/>
            <person name="Patil P.P."/>
            <person name="Chaudhry V."/>
            <person name="Patil P.B."/>
        </authorList>
    </citation>
    <scope>NUCLEOTIDE SEQUENCE [LARGE SCALE GENOMIC DNA]</scope>
    <source>
        <strain evidence="3 5">RSA11</strain>
    </source>
</reference>
<dbReference type="RefSeq" id="WP_052017207.1">
    <property type="nucleotide sequence ID" value="NZ_FMYN01000005.1"/>
</dbReference>
<dbReference type="InterPro" id="IPR000182">
    <property type="entry name" value="GNAT_dom"/>
</dbReference>
<protein>
    <recommendedName>
        <fullName evidence="1">N-acetyltransferase domain-containing protein</fullName>
    </recommendedName>
</protein>
<dbReference type="CDD" id="cd04301">
    <property type="entry name" value="NAT_SF"/>
    <property type="match status" value="1"/>
</dbReference>
<sequence length="161" mass="18396">MYEFNFASFHSMTPDTLYALLKLRTDIFVVEQECAYPELDDQDQQATHLIVRSESGQIVGCLRMYDHPTKGVAIGRVAVHHAHRSVGLARQMMERAMVHLQKEAAIYLQAQAHLEGFYGSFGFETVSDPYLEDDIPHVDMQFHAKDSKKDFTSTIDEPMNK</sequence>
<evidence type="ECO:0000313" key="3">
    <source>
        <dbReference type="EMBL" id="KTR28729.1"/>
    </source>
</evidence>
<dbReference type="Proteomes" id="UP000053797">
    <property type="component" value="Unassembled WGS sequence"/>
</dbReference>
<dbReference type="PROSITE" id="PS51186">
    <property type="entry name" value="GNAT"/>
    <property type="match status" value="1"/>
</dbReference>
<evidence type="ECO:0000313" key="2">
    <source>
        <dbReference type="EMBL" id="KSU48133.1"/>
    </source>
</evidence>
<evidence type="ECO:0000259" key="1">
    <source>
        <dbReference type="PROSITE" id="PS51186"/>
    </source>
</evidence>
<evidence type="ECO:0000313" key="4">
    <source>
        <dbReference type="Proteomes" id="UP000053797"/>
    </source>
</evidence>
<dbReference type="AlphaFoldDB" id="A0A0V8GD35"/>
<organism evidence="2 4">
    <name type="scientific">Exiguobacterium indicum</name>
    <dbReference type="NCBI Taxonomy" id="296995"/>
    <lineage>
        <taxon>Bacteria</taxon>
        <taxon>Bacillati</taxon>
        <taxon>Bacillota</taxon>
        <taxon>Bacilli</taxon>
        <taxon>Bacillales</taxon>
        <taxon>Bacillales Family XII. Incertae Sedis</taxon>
        <taxon>Exiguobacterium</taxon>
    </lineage>
</organism>
<proteinExistence type="predicted"/>
<dbReference type="EMBL" id="LDQV01000002">
    <property type="protein sequence ID" value="KTR28729.1"/>
    <property type="molecule type" value="Genomic_DNA"/>
</dbReference>
<feature type="domain" description="N-acetyltransferase" evidence="1">
    <location>
        <begin position="7"/>
        <end position="145"/>
    </location>
</feature>
<dbReference type="InterPro" id="IPR016181">
    <property type="entry name" value="Acyl_CoA_acyltransferase"/>
</dbReference>
<dbReference type="OrthoDB" id="9796171at2"/>
<accession>A0A0V8GD35</accession>
<dbReference type="Gene3D" id="3.40.630.30">
    <property type="match status" value="1"/>
</dbReference>
<evidence type="ECO:0000313" key="5">
    <source>
        <dbReference type="Proteomes" id="UP000072605"/>
    </source>
</evidence>
<comment type="caution">
    <text evidence="2">The sequence shown here is derived from an EMBL/GenBank/DDBJ whole genome shotgun (WGS) entry which is preliminary data.</text>
</comment>
<dbReference type="EMBL" id="LNQL01000005">
    <property type="protein sequence ID" value="KSU48133.1"/>
    <property type="molecule type" value="Genomic_DNA"/>
</dbReference>
<reference evidence="2 4" key="1">
    <citation type="journal article" date="2015" name="Int. J. Syst. Evol. Microbiol.">
        <title>Exiguobacterium enclense sp. nov., isolated from sediment.</title>
        <authorList>
            <person name="Dastager S.G."/>
            <person name="Mawlankar R."/>
            <person name="Sonalkar V.V."/>
            <person name="Thorat M.N."/>
            <person name="Mual P."/>
            <person name="Verma A."/>
            <person name="Krishnamurthi S."/>
            <person name="Tang S.K."/>
            <person name="Li W.J."/>
        </authorList>
    </citation>
    <scope>NUCLEOTIDE SEQUENCE [LARGE SCALE GENOMIC DNA]</scope>
    <source>
        <strain evidence="2 4">NIO-1109</strain>
    </source>
</reference>